<gene>
    <name evidence="3" type="ORF">KB893_012750</name>
    <name evidence="2" type="ORF">KB893_07290</name>
</gene>
<protein>
    <submittedName>
        <fullName evidence="2">Outer membrane beta-barrel protein</fullName>
    </submittedName>
</protein>
<evidence type="ECO:0000256" key="1">
    <source>
        <dbReference type="SAM" id="SignalP"/>
    </source>
</evidence>
<dbReference type="PANTHER" id="PTHR36920">
    <property type="match status" value="1"/>
</dbReference>
<feature type="chain" id="PRO_5042774242" evidence="1">
    <location>
        <begin position="24"/>
        <end position="217"/>
    </location>
</feature>
<dbReference type="Gene3D" id="2.40.160.20">
    <property type="match status" value="1"/>
</dbReference>
<dbReference type="InterPro" id="IPR005618">
    <property type="entry name" value="OMPW"/>
</dbReference>
<dbReference type="GO" id="GO:0055085">
    <property type="term" value="P:transmembrane transport"/>
    <property type="evidence" value="ECO:0007669"/>
    <property type="project" value="TreeGrafter"/>
</dbReference>
<dbReference type="PANTHER" id="PTHR36920:SF1">
    <property type="entry name" value="OUTER MEMBRANE PROTEIN W"/>
    <property type="match status" value="1"/>
</dbReference>
<dbReference type="EMBL" id="JAGQFT010000045">
    <property type="protein sequence ID" value="MBR0562318.1"/>
    <property type="molecule type" value="Genomic_DNA"/>
</dbReference>
<reference evidence="2" key="2">
    <citation type="submission" date="2021-04" db="EMBL/GenBank/DDBJ databases">
        <authorList>
            <person name="Karlyshev A.V."/>
        </authorList>
    </citation>
    <scope>NUCLEOTIDE SEQUENCE</scope>
    <source>
        <strain evidence="2">LMG 29479</strain>
    </source>
</reference>
<dbReference type="InterPro" id="IPR011250">
    <property type="entry name" value="OMP/PagP_B-barrel"/>
</dbReference>
<evidence type="ECO:0000313" key="4">
    <source>
        <dbReference type="Proteomes" id="UP000675747"/>
    </source>
</evidence>
<dbReference type="GO" id="GO:0019867">
    <property type="term" value="C:outer membrane"/>
    <property type="evidence" value="ECO:0007669"/>
    <property type="project" value="InterPro"/>
</dbReference>
<dbReference type="Proteomes" id="UP000675747">
    <property type="component" value="Unassembled WGS sequence"/>
</dbReference>
<keyword evidence="4" id="KW-1185">Reference proteome</keyword>
<dbReference type="Pfam" id="PF03922">
    <property type="entry name" value="OmpW"/>
    <property type="match status" value="1"/>
</dbReference>
<evidence type="ECO:0000313" key="3">
    <source>
        <dbReference type="EMBL" id="MBS7458000.1"/>
    </source>
</evidence>
<name>A0A8J7VUT0_9GAMM</name>
<comment type="caution">
    <text evidence="2">The sequence shown here is derived from an EMBL/GenBank/DDBJ whole genome shotgun (WGS) entry which is preliminary data.</text>
</comment>
<sequence length="217" mass="22819">MKAPKILALAAAAALVAPALASAQDRSDMWSYGAGSGKHFAVVGSFAHMDPKSDIGAVAGSQADVDGDGAATASFSWFFNDYLALELWGAADKFGHDVELDGQKAATLDSQPLALSAQFHYPVNEVFSPFVGVGYHQTNYDNEEGTGALAGSRIGLSDGQGVMGTVGVDMHVNDTWFVRTDARYLRSRSDVAVDGVQVASDAHVDPWIYSVGIGARF</sequence>
<feature type="signal peptide" evidence="1">
    <location>
        <begin position="1"/>
        <end position="23"/>
    </location>
</feature>
<reference evidence="3 4" key="1">
    <citation type="journal article" date="2021" name="Microbiol. Resour. Announc.">
        <title>Draft Genome Sequence of Coralloluteibacterium stylophorae LMG 29479T.</title>
        <authorList>
            <person name="Karlyshev A.V."/>
            <person name="Kudryashova E.B."/>
            <person name="Ariskina E.V."/>
            <person name="Conroy A.P."/>
            <person name="Abidueva E.Y."/>
        </authorList>
    </citation>
    <scope>NUCLEOTIDE SEQUENCE [LARGE SCALE GENOMIC DNA]</scope>
    <source>
        <strain evidence="3 4">LMG 29479</strain>
    </source>
</reference>
<accession>A0A8J7VUT0</accession>
<dbReference type="RefSeq" id="WP_211926263.1">
    <property type="nucleotide sequence ID" value="NZ_JAGQFT020000008.1"/>
</dbReference>
<proteinExistence type="predicted"/>
<dbReference type="SUPFAM" id="SSF56925">
    <property type="entry name" value="OMPA-like"/>
    <property type="match status" value="1"/>
</dbReference>
<organism evidence="2">
    <name type="scientific">Coralloluteibacterium stylophorae</name>
    <dbReference type="NCBI Taxonomy" id="1776034"/>
    <lineage>
        <taxon>Bacteria</taxon>
        <taxon>Pseudomonadati</taxon>
        <taxon>Pseudomonadota</taxon>
        <taxon>Gammaproteobacteria</taxon>
        <taxon>Lysobacterales</taxon>
        <taxon>Lysobacteraceae</taxon>
        <taxon>Coralloluteibacterium</taxon>
    </lineage>
</organism>
<keyword evidence="1" id="KW-0732">Signal</keyword>
<dbReference type="AlphaFoldDB" id="A0A8J7VUT0"/>
<dbReference type="EMBL" id="JAGQFT020000008">
    <property type="protein sequence ID" value="MBS7458000.1"/>
    <property type="molecule type" value="Genomic_DNA"/>
</dbReference>
<evidence type="ECO:0000313" key="2">
    <source>
        <dbReference type="EMBL" id="MBR0562318.1"/>
    </source>
</evidence>